<comment type="caution">
    <text evidence="2">The sequence shown here is derived from an EMBL/GenBank/DDBJ whole genome shotgun (WGS) entry which is preliminary data.</text>
</comment>
<proteinExistence type="predicted"/>
<dbReference type="OrthoDB" id="5857966at2759"/>
<evidence type="ECO:0000313" key="2">
    <source>
        <dbReference type="EMBL" id="KAJ4967563.1"/>
    </source>
</evidence>
<organism evidence="2 3">
    <name type="scientific">Protea cynaroides</name>
    <dbReference type="NCBI Taxonomy" id="273540"/>
    <lineage>
        <taxon>Eukaryota</taxon>
        <taxon>Viridiplantae</taxon>
        <taxon>Streptophyta</taxon>
        <taxon>Embryophyta</taxon>
        <taxon>Tracheophyta</taxon>
        <taxon>Spermatophyta</taxon>
        <taxon>Magnoliopsida</taxon>
        <taxon>Proteales</taxon>
        <taxon>Proteaceae</taxon>
        <taxon>Protea</taxon>
    </lineage>
</organism>
<dbReference type="PROSITE" id="PS50011">
    <property type="entry name" value="PROTEIN_KINASE_DOM"/>
    <property type="match status" value="1"/>
</dbReference>
<name>A0A9Q0KBM5_9MAGN</name>
<keyword evidence="3" id="KW-1185">Reference proteome</keyword>
<dbReference type="SUPFAM" id="SSF56112">
    <property type="entry name" value="Protein kinase-like (PK-like)"/>
    <property type="match status" value="1"/>
</dbReference>
<feature type="domain" description="Protein kinase" evidence="1">
    <location>
        <begin position="1"/>
        <end position="139"/>
    </location>
</feature>
<gene>
    <name evidence="2" type="ORF">NE237_019412</name>
</gene>
<dbReference type="InterPro" id="IPR011009">
    <property type="entry name" value="Kinase-like_dom_sf"/>
</dbReference>
<dbReference type="GO" id="GO:0004672">
    <property type="term" value="F:protein kinase activity"/>
    <property type="evidence" value="ECO:0007669"/>
    <property type="project" value="InterPro"/>
</dbReference>
<dbReference type="Gene3D" id="3.30.200.20">
    <property type="entry name" value="Phosphorylase Kinase, domain 1"/>
    <property type="match status" value="1"/>
</dbReference>
<dbReference type="EMBL" id="JAMYWD010000007">
    <property type="protein sequence ID" value="KAJ4967563.1"/>
    <property type="molecule type" value="Genomic_DNA"/>
</dbReference>
<reference evidence="2" key="1">
    <citation type="journal article" date="2023" name="Plant J.">
        <title>The genome of the king protea, Protea cynaroides.</title>
        <authorList>
            <person name="Chang J."/>
            <person name="Duong T.A."/>
            <person name="Schoeman C."/>
            <person name="Ma X."/>
            <person name="Roodt D."/>
            <person name="Barker N."/>
            <person name="Li Z."/>
            <person name="Van de Peer Y."/>
            <person name="Mizrachi E."/>
        </authorList>
    </citation>
    <scope>NUCLEOTIDE SEQUENCE</scope>
    <source>
        <tissue evidence="2">Young leaves</tissue>
    </source>
</reference>
<dbReference type="Gene3D" id="1.10.510.10">
    <property type="entry name" value="Transferase(Phosphotransferase) domain 1"/>
    <property type="match status" value="1"/>
</dbReference>
<dbReference type="InterPro" id="IPR000719">
    <property type="entry name" value="Prot_kinase_dom"/>
</dbReference>
<dbReference type="PANTHER" id="PTHR46821">
    <property type="entry name" value="OS07G0586332 PROTEIN"/>
    <property type="match status" value="1"/>
</dbReference>
<dbReference type="Pfam" id="PF00069">
    <property type="entry name" value="Pkinase"/>
    <property type="match status" value="1"/>
</dbReference>
<dbReference type="InterPro" id="IPR044576">
    <property type="entry name" value="At4g25390-like"/>
</dbReference>
<dbReference type="Proteomes" id="UP001141806">
    <property type="component" value="Unassembled WGS sequence"/>
</dbReference>
<evidence type="ECO:0000259" key="1">
    <source>
        <dbReference type="PROSITE" id="PS50011"/>
    </source>
</evidence>
<sequence length="139" mass="15990">MLDATSLQAEREFQNGLQVLGGLRSPYVITLLGYCAEKKKRILVYEYMRNRSLQESLFAGGPRVLVLDWNQRFEIIVDIARALAFLHLECDPPIIHCDIKASYVLLSFHFRAKLSDFGLRGLNRKVSLGSTYLVRNWLE</sequence>
<accession>A0A9Q0KBM5</accession>
<dbReference type="PANTHER" id="PTHR46821:SF4">
    <property type="entry name" value="OS08G0275200 PROTEIN"/>
    <property type="match status" value="1"/>
</dbReference>
<dbReference type="AlphaFoldDB" id="A0A9Q0KBM5"/>
<dbReference type="GO" id="GO:0005524">
    <property type="term" value="F:ATP binding"/>
    <property type="evidence" value="ECO:0007669"/>
    <property type="project" value="InterPro"/>
</dbReference>
<protein>
    <recommendedName>
        <fullName evidence="1">Protein kinase domain-containing protein</fullName>
    </recommendedName>
</protein>
<evidence type="ECO:0000313" key="3">
    <source>
        <dbReference type="Proteomes" id="UP001141806"/>
    </source>
</evidence>